<dbReference type="AlphaFoldDB" id="A0A1H4KR39"/>
<protein>
    <submittedName>
        <fullName evidence="1">Uncharacterized protein</fullName>
    </submittedName>
</protein>
<gene>
    <name evidence="1" type="ORF">SAMN04489745_0741</name>
</gene>
<dbReference type="EMBL" id="FNSN01000003">
    <property type="protein sequence ID" value="SEB60352.1"/>
    <property type="molecule type" value="Genomic_DNA"/>
</dbReference>
<sequence>MDQQGRSPEDHTAGSTPRRAVVRGAAWSIPVIAAAVAAPYAAASGAGIDAAAWAEADFIDGGLRTRLSGGVMAGPASGGEIPAGVLLTLTMDVTLVRENTIPVVGVVVDPRLKLTSTVPQTITSTEVFTLTATTVAPLAVGAPPATVVLTAGPSTALNAAHVVALIANVPGDTDPSNDAAEEGVGLA</sequence>
<dbReference type="Proteomes" id="UP000182652">
    <property type="component" value="Unassembled WGS sequence"/>
</dbReference>
<proteinExistence type="predicted"/>
<name>A0A1H4KR39_9MICC</name>
<organism evidence="1 2">
    <name type="scientific">Arthrobacter woluwensis</name>
    <dbReference type="NCBI Taxonomy" id="156980"/>
    <lineage>
        <taxon>Bacteria</taxon>
        <taxon>Bacillati</taxon>
        <taxon>Actinomycetota</taxon>
        <taxon>Actinomycetes</taxon>
        <taxon>Micrococcales</taxon>
        <taxon>Micrococcaceae</taxon>
        <taxon>Arthrobacter</taxon>
    </lineage>
</organism>
<keyword evidence="2" id="KW-1185">Reference proteome</keyword>
<dbReference type="STRING" id="156980.SAMN04489745_0741"/>
<accession>A0A1H4KR39</accession>
<evidence type="ECO:0000313" key="2">
    <source>
        <dbReference type="Proteomes" id="UP000182652"/>
    </source>
</evidence>
<reference evidence="1 2" key="1">
    <citation type="submission" date="2016-10" db="EMBL/GenBank/DDBJ databases">
        <authorList>
            <person name="de Groot N.N."/>
        </authorList>
    </citation>
    <scope>NUCLEOTIDE SEQUENCE [LARGE SCALE GENOMIC DNA]</scope>
    <source>
        <strain evidence="1 2">DSM 10495</strain>
    </source>
</reference>
<evidence type="ECO:0000313" key="1">
    <source>
        <dbReference type="EMBL" id="SEB60352.1"/>
    </source>
</evidence>